<dbReference type="AlphaFoldDB" id="A0A1D3CVV7"/>
<keyword evidence="3" id="KW-1185">Reference proteome</keyword>
<dbReference type="EMBL" id="JROU02001755">
    <property type="protein sequence ID" value="OEH75338.1"/>
    <property type="molecule type" value="Genomic_DNA"/>
</dbReference>
<feature type="compositionally biased region" description="Basic and acidic residues" evidence="1">
    <location>
        <begin position="330"/>
        <end position="341"/>
    </location>
</feature>
<name>A0A1D3CVV7_9EIME</name>
<gene>
    <name evidence="2" type="ORF">cyc_04772</name>
</gene>
<comment type="caution">
    <text evidence="2">The sequence shown here is derived from an EMBL/GenBank/DDBJ whole genome shotgun (WGS) entry which is preliminary data.</text>
</comment>
<sequence length="422" mass="46396">MEALRMTVALRITHPSAFAMAHHGEVSLRLRTWEVTLQNAMRKIEQATSAEGSAGPLSNSPKSNRIAEVQLSFLRAFKAMRTGALSFRNAVAEANKELTRLETLEQLQALGSKALQEAIAGVPMARLRSPGSGGTLVKEWNHTYLPPVAVLIKEAAKHEHYTRALTKLEDFIESILQQEVLQLFMEALETADARRHACQGDEVAVSELSWAQLTAFNEQCYPISSILLQYGDLEERQPRGNGIPTRLHAWGPPMEQPGIWQREKVLIVGKDADIIREGRHEKAKVTGGLTSMLESQTLDIRVVPQHAEARKLEQTRGEQGETGGKAKSLTKAEDGEIERASKTSAISMQEGAHGSAENTKDTHRDKRKRDAKTTDILMGPLKETARGPLSGTPCDSEEVNKGDGDEEARAYERTVGNTLVGT</sequence>
<evidence type="ECO:0000256" key="1">
    <source>
        <dbReference type="SAM" id="MobiDB-lite"/>
    </source>
</evidence>
<feature type="compositionally biased region" description="Basic and acidic residues" evidence="1">
    <location>
        <begin position="398"/>
        <end position="412"/>
    </location>
</feature>
<accession>A0A1D3CVV7</accession>
<dbReference type="VEuPathDB" id="ToxoDB:cyc_04772"/>
<reference evidence="2 3" key="1">
    <citation type="journal article" date="2016" name="BMC Genomics">
        <title>Comparative genomics reveals Cyclospora cayetanensis possesses coccidia-like metabolism and invasion components but unique surface antigens.</title>
        <authorList>
            <person name="Liu S."/>
            <person name="Wang L."/>
            <person name="Zheng H."/>
            <person name="Xu Z."/>
            <person name="Roellig D.M."/>
            <person name="Li N."/>
            <person name="Frace M.A."/>
            <person name="Tang K."/>
            <person name="Arrowood M.J."/>
            <person name="Moss D.M."/>
            <person name="Zhang L."/>
            <person name="Feng Y."/>
            <person name="Xiao L."/>
        </authorList>
    </citation>
    <scope>NUCLEOTIDE SEQUENCE [LARGE SCALE GENOMIC DNA]</scope>
    <source>
        <strain evidence="2 3">CHN_HEN01</strain>
    </source>
</reference>
<feature type="region of interest" description="Disordered" evidence="1">
    <location>
        <begin position="310"/>
        <end position="422"/>
    </location>
</feature>
<organism evidence="2 3">
    <name type="scientific">Cyclospora cayetanensis</name>
    <dbReference type="NCBI Taxonomy" id="88456"/>
    <lineage>
        <taxon>Eukaryota</taxon>
        <taxon>Sar</taxon>
        <taxon>Alveolata</taxon>
        <taxon>Apicomplexa</taxon>
        <taxon>Conoidasida</taxon>
        <taxon>Coccidia</taxon>
        <taxon>Eucoccidiorida</taxon>
        <taxon>Eimeriorina</taxon>
        <taxon>Eimeriidae</taxon>
        <taxon>Cyclospora</taxon>
    </lineage>
</organism>
<feature type="compositionally biased region" description="Basic and acidic residues" evidence="1">
    <location>
        <begin position="310"/>
        <end position="319"/>
    </location>
</feature>
<evidence type="ECO:0000313" key="2">
    <source>
        <dbReference type="EMBL" id="OEH75338.1"/>
    </source>
</evidence>
<proteinExistence type="predicted"/>
<dbReference type="Proteomes" id="UP000095192">
    <property type="component" value="Unassembled WGS sequence"/>
</dbReference>
<dbReference type="VEuPathDB" id="ToxoDB:LOC34621257"/>
<evidence type="ECO:0000313" key="3">
    <source>
        <dbReference type="Proteomes" id="UP000095192"/>
    </source>
</evidence>
<dbReference type="InParanoid" id="A0A1D3CVV7"/>
<protein>
    <submittedName>
        <fullName evidence="2">Uncharacterized protein</fullName>
    </submittedName>
</protein>